<dbReference type="EMBL" id="LR796716">
    <property type="protein sequence ID" value="CAB4161367.1"/>
    <property type="molecule type" value="Genomic_DNA"/>
</dbReference>
<evidence type="ECO:0000256" key="1">
    <source>
        <dbReference type="SAM" id="Phobius"/>
    </source>
</evidence>
<proteinExistence type="predicted"/>
<accession>A0A6J5NQT3</accession>
<evidence type="ECO:0000313" key="2">
    <source>
        <dbReference type="EMBL" id="CAB4161367.1"/>
    </source>
</evidence>
<feature type="transmembrane region" description="Helical" evidence="1">
    <location>
        <begin position="6"/>
        <end position="28"/>
    </location>
</feature>
<keyword evidence="1" id="KW-0472">Membrane</keyword>
<gene>
    <name evidence="2" type="ORF">UFOVP730_44</name>
</gene>
<reference evidence="2" key="1">
    <citation type="submission" date="2020-04" db="EMBL/GenBank/DDBJ databases">
        <authorList>
            <person name="Chiriac C."/>
            <person name="Salcher M."/>
            <person name="Ghai R."/>
            <person name="Kavagutti S V."/>
        </authorList>
    </citation>
    <scope>NUCLEOTIDE SEQUENCE</scope>
</reference>
<protein>
    <submittedName>
        <fullName evidence="2">Uncharacterized protein</fullName>
    </submittedName>
</protein>
<keyword evidence="1" id="KW-0812">Transmembrane</keyword>
<keyword evidence="1" id="KW-1133">Transmembrane helix</keyword>
<sequence length="66" mass="7514">MDLLDLTTILFALWGVGVLTMLVCLILWADRISPSVSNEMVETRELLERLRKLNEEDQNRAEGGPK</sequence>
<organism evidence="2">
    <name type="scientific">uncultured Caudovirales phage</name>
    <dbReference type="NCBI Taxonomy" id="2100421"/>
    <lineage>
        <taxon>Viruses</taxon>
        <taxon>Duplodnaviria</taxon>
        <taxon>Heunggongvirae</taxon>
        <taxon>Uroviricota</taxon>
        <taxon>Caudoviricetes</taxon>
        <taxon>Peduoviridae</taxon>
        <taxon>Maltschvirus</taxon>
        <taxon>Maltschvirus maltsch</taxon>
    </lineage>
</organism>
<name>A0A6J5NQT3_9CAUD</name>